<reference evidence="1 2" key="1">
    <citation type="submission" date="2019-08" db="EMBL/GenBank/DDBJ databases">
        <authorList>
            <person name="Herpell B J."/>
        </authorList>
    </citation>
    <scope>NUCLEOTIDE SEQUENCE [LARGE SCALE GENOMIC DNA]</scope>
    <source>
        <strain evidence="2">Msb3</strain>
        <plasmid evidence="1 2">pII</plasmid>
    </source>
</reference>
<sequence length="77" mass="8495">MGLLTQCDTETGRLCRSVHLQASGDGKSVLLVEIDERKVGLRREYRFEITTGELIALIRAQGAELPGENHVRTVEAS</sequence>
<evidence type="ECO:0000313" key="2">
    <source>
        <dbReference type="Proteomes" id="UP000325811"/>
    </source>
</evidence>
<proteinExistence type="predicted"/>
<geneLocation type="plasmid" evidence="1 2">
    <name>pII</name>
</geneLocation>
<dbReference type="Proteomes" id="UP000325811">
    <property type="component" value="Plasmid pII"/>
</dbReference>
<protein>
    <submittedName>
        <fullName evidence="1">Uncharacterized protein</fullName>
    </submittedName>
</protein>
<dbReference type="AlphaFoldDB" id="A0A5Q4YV20"/>
<gene>
    <name evidence="1" type="ORF">PDMSB3_0051</name>
</gene>
<keyword evidence="2" id="KW-1185">Reference proteome</keyword>
<keyword evidence="1" id="KW-0614">Plasmid</keyword>
<dbReference type="KEGG" id="pdio:PDMSB3_0051.3"/>
<name>A0A5Q4YV20_9BURK</name>
<dbReference type="EMBL" id="LR699556">
    <property type="protein sequence ID" value="VVD31175.1"/>
    <property type="molecule type" value="Genomic_DNA"/>
</dbReference>
<dbReference type="RefSeq" id="WP_232064475.1">
    <property type="nucleotide sequence ID" value="NZ_LR699556.1"/>
</dbReference>
<accession>A0A5Q4YV20</accession>
<evidence type="ECO:0000313" key="1">
    <source>
        <dbReference type="EMBL" id="VVD31175.1"/>
    </source>
</evidence>
<organism evidence="1 2">
    <name type="scientific">Paraburkholderia dioscoreae</name>
    <dbReference type="NCBI Taxonomy" id="2604047"/>
    <lineage>
        <taxon>Bacteria</taxon>
        <taxon>Pseudomonadati</taxon>
        <taxon>Pseudomonadota</taxon>
        <taxon>Betaproteobacteria</taxon>
        <taxon>Burkholderiales</taxon>
        <taxon>Burkholderiaceae</taxon>
        <taxon>Paraburkholderia</taxon>
    </lineage>
</organism>